<dbReference type="RefSeq" id="WP_376835513.1">
    <property type="nucleotide sequence ID" value="NZ_JBHLSW010000004.1"/>
</dbReference>
<accession>A0ABV6R2A7</accession>
<keyword evidence="3" id="KW-1185">Reference proteome</keyword>
<evidence type="ECO:0000313" key="3">
    <source>
        <dbReference type="Proteomes" id="UP001589906"/>
    </source>
</evidence>
<feature type="transmembrane region" description="Helical" evidence="1">
    <location>
        <begin position="149"/>
        <end position="168"/>
    </location>
</feature>
<feature type="transmembrane region" description="Helical" evidence="1">
    <location>
        <begin position="92"/>
        <end position="110"/>
    </location>
</feature>
<proteinExistence type="predicted"/>
<protein>
    <submittedName>
        <fullName evidence="2">Uncharacterized protein</fullName>
    </submittedName>
</protein>
<feature type="transmembrane region" description="Helical" evidence="1">
    <location>
        <begin position="175"/>
        <end position="197"/>
    </location>
</feature>
<reference evidence="2 3" key="1">
    <citation type="submission" date="2024-09" db="EMBL/GenBank/DDBJ databases">
        <authorList>
            <person name="Sun Q."/>
            <person name="Mori K."/>
        </authorList>
    </citation>
    <scope>NUCLEOTIDE SEQUENCE [LARGE SCALE GENOMIC DNA]</scope>
    <source>
        <strain evidence="2 3">NCAIM B.02621</strain>
    </source>
</reference>
<evidence type="ECO:0000256" key="1">
    <source>
        <dbReference type="SAM" id="Phobius"/>
    </source>
</evidence>
<name>A0ABV6R2A7_9CAUL</name>
<evidence type="ECO:0000313" key="2">
    <source>
        <dbReference type="EMBL" id="MFC0633596.1"/>
    </source>
</evidence>
<organism evidence="2 3">
    <name type="scientific">Brevundimonas balnearis</name>
    <dbReference type="NCBI Taxonomy" id="1572858"/>
    <lineage>
        <taxon>Bacteria</taxon>
        <taxon>Pseudomonadati</taxon>
        <taxon>Pseudomonadota</taxon>
        <taxon>Alphaproteobacteria</taxon>
        <taxon>Caulobacterales</taxon>
        <taxon>Caulobacteraceae</taxon>
        <taxon>Brevundimonas</taxon>
    </lineage>
</organism>
<keyword evidence="1" id="KW-0472">Membrane</keyword>
<dbReference type="EMBL" id="JBHLSW010000004">
    <property type="protein sequence ID" value="MFC0633596.1"/>
    <property type="molecule type" value="Genomic_DNA"/>
</dbReference>
<dbReference type="Proteomes" id="UP001589906">
    <property type="component" value="Unassembled WGS sequence"/>
</dbReference>
<gene>
    <name evidence="2" type="ORF">ACFFGE_06865</name>
</gene>
<feature type="transmembrane region" description="Helical" evidence="1">
    <location>
        <begin position="217"/>
        <end position="243"/>
    </location>
</feature>
<keyword evidence="1" id="KW-0812">Transmembrane</keyword>
<comment type="caution">
    <text evidence="2">The sequence shown here is derived from an EMBL/GenBank/DDBJ whole genome shotgun (WGS) entry which is preliminary data.</text>
</comment>
<keyword evidence="1" id="KW-1133">Transmembrane helix</keyword>
<sequence length="253" mass="25264">MRGRILGIEPDGSGVVVSDAGARFRFGAADWRGQRPPSVGAQVDFEAAEEGARDIYPAIGAMSGLTGGIDLDALRQSASGGKMGDILRRPTALPAGAAVLSLIAFVLPALSAPELTTSLLDIDRVPALMGPAAALAGESGGLGLAESLLIFRFLSPLAAGVLIFLALTQRPMGPAPLVAGGAALFAGVLPFMIKGAIIDQVQSSAFMGAMVGESLGALIQVGPGAWLSLIAGAVMIASGLGVLKNPLAAKAAA</sequence>